<feature type="transmembrane region" description="Helical" evidence="7">
    <location>
        <begin position="236"/>
        <end position="260"/>
    </location>
</feature>
<dbReference type="CDD" id="cd17332">
    <property type="entry name" value="MFS_MelB_like"/>
    <property type="match status" value="1"/>
</dbReference>
<dbReference type="Pfam" id="PF13347">
    <property type="entry name" value="MFS_2"/>
    <property type="match status" value="1"/>
</dbReference>
<dbReference type="InterPro" id="IPR001927">
    <property type="entry name" value="Na/Gal_symport"/>
</dbReference>
<feature type="transmembrane region" description="Helical" evidence="7">
    <location>
        <begin position="179"/>
        <end position="200"/>
    </location>
</feature>
<evidence type="ECO:0000313" key="8">
    <source>
        <dbReference type="EMBL" id="BAD79141.1"/>
    </source>
</evidence>
<dbReference type="FunFam" id="1.20.1250.20:FF:000183">
    <property type="entry name" value="sodium-dependent lysophosphatidylcholine symporter 1 isoform X2"/>
    <property type="match status" value="1"/>
</dbReference>
<feature type="transmembrane region" description="Helical" evidence="7">
    <location>
        <begin position="20"/>
        <end position="41"/>
    </location>
</feature>
<feature type="transmembrane region" description="Helical" evidence="7">
    <location>
        <begin position="302"/>
        <end position="320"/>
    </location>
</feature>
<dbReference type="PANTHER" id="PTHR11328">
    <property type="entry name" value="MAJOR FACILITATOR SUPERFAMILY DOMAIN-CONTAINING PROTEIN"/>
    <property type="match status" value="1"/>
</dbReference>
<dbReference type="GO" id="GO:0015293">
    <property type="term" value="F:symporter activity"/>
    <property type="evidence" value="ECO:0007669"/>
    <property type="project" value="InterPro"/>
</dbReference>
<keyword evidence="5 7" id="KW-1133">Transmembrane helix</keyword>
<evidence type="ECO:0000256" key="3">
    <source>
        <dbReference type="ARBA" id="ARBA00022475"/>
    </source>
</evidence>
<sequence length="457" mass="51296">MIPQLDLRTKLSFGVGDFGTAVMANLQVFFLLFFLTTVAGLDAAWAGSILMIGKVWDAVNDPLIGWLSDRTKSRNWGRRYPWMLWAAIPLGLTFYLQWIVPTQNPTWLFIFYVVVALLFNSFYTAVNLPYTALTPELTQDYNDRTKLNSFRFSFSIGGSILSLLLAQAIFSLIPNPQEQYQWLGAIAAIASVLPVFICVWGTRRRYQFMQPLVETTLPPRQSIAEELQVVKGNKPFLFVIGLYLCSWLAVQATASVIPYFVRYWMRLPDPDLTSVMLAVQGTALVTLFGWSWLSNRIGKQAVYYWGTGLWLIAQVGLFVLQPNQVGLMYVMAILAGCGVSVAYLIPWSMLPDVIEWDELQTGQRREGIYYGFMVFLQKLALALGLFIVGQALSLAGLIPGDSTVVQPDSALWAIRVAVAPFPTLCLILGILCAKGYPITRDRHEAMLLQLAERRSQV</sequence>
<feature type="transmembrane region" description="Helical" evidence="7">
    <location>
        <begin position="412"/>
        <end position="433"/>
    </location>
</feature>
<evidence type="ECO:0000313" key="9">
    <source>
        <dbReference type="Proteomes" id="UP000001175"/>
    </source>
</evidence>
<evidence type="ECO:0000256" key="4">
    <source>
        <dbReference type="ARBA" id="ARBA00022692"/>
    </source>
</evidence>
<feature type="transmembrane region" description="Helical" evidence="7">
    <location>
        <begin position="106"/>
        <end position="130"/>
    </location>
</feature>
<feature type="transmembrane region" description="Helical" evidence="7">
    <location>
        <begin position="272"/>
        <end position="290"/>
    </location>
</feature>
<dbReference type="eggNOG" id="COG2211">
    <property type="taxonomic scope" value="Bacteria"/>
</dbReference>
<keyword evidence="4 7" id="KW-0812">Transmembrane</keyword>
<dbReference type="GO" id="GO:0008643">
    <property type="term" value="P:carbohydrate transport"/>
    <property type="evidence" value="ECO:0007669"/>
    <property type="project" value="InterPro"/>
</dbReference>
<dbReference type="GeneID" id="72429396"/>
<dbReference type="SUPFAM" id="SSF103473">
    <property type="entry name" value="MFS general substrate transporter"/>
    <property type="match status" value="1"/>
</dbReference>
<keyword evidence="2" id="KW-0813">Transport</keyword>
<dbReference type="NCBIfam" id="TIGR00792">
    <property type="entry name" value="gph"/>
    <property type="match status" value="1"/>
</dbReference>
<evidence type="ECO:0000256" key="5">
    <source>
        <dbReference type="ARBA" id="ARBA00022989"/>
    </source>
</evidence>
<evidence type="ECO:0000256" key="2">
    <source>
        <dbReference type="ARBA" id="ARBA00022448"/>
    </source>
</evidence>
<proteinExistence type="predicted"/>
<feature type="transmembrane region" description="Helical" evidence="7">
    <location>
        <begin position="80"/>
        <end position="100"/>
    </location>
</feature>
<organism evidence="8 9">
    <name type="scientific">Synechococcus sp. (strain ATCC 27144 / PCC 6301 / SAUG 1402/1)</name>
    <name type="common">Anacystis nidulans</name>
    <dbReference type="NCBI Taxonomy" id="269084"/>
    <lineage>
        <taxon>Bacteria</taxon>
        <taxon>Bacillati</taxon>
        <taxon>Cyanobacteriota</taxon>
        <taxon>Cyanophyceae</taxon>
        <taxon>Synechococcales</taxon>
        <taxon>Synechococcaceae</taxon>
        <taxon>Synechococcus</taxon>
    </lineage>
</organism>
<dbReference type="AlphaFoldDB" id="A0A0H3K2D2"/>
<keyword evidence="6 7" id="KW-0472">Membrane</keyword>
<dbReference type="GO" id="GO:0006814">
    <property type="term" value="P:sodium ion transport"/>
    <property type="evidence" value="ECO:0007669"/>
    <property type="project" value="InterPro"/>
</dbReference>
<evidence type="ECO:0000256" key="6">
    <source>
        <dbReference type="ARBA" id="ARBA00023136"/>
    </source>
</evidence>
<dbReference type="EMBL" id="AP008231">
    <property type="protein sequence ID" value="BAD79141.1"/>
    <property type="molecule type" value="Genomic_DNA"/>
</dbReference>
<name>A0A0H3K2D2_SYNP6</name>
<keyword evidence="3" id="KW-1003">Cell membrane</keyword>
<dbReference type="Gene3D" id="1.20.1250.20">
    <property type="entry name" value="MFS general substrate transporter like domains"/>
    <property type="match status" value="2"/>
</dbReference>
<accession>A0A0H3K2D2</accession>
<dbReference type="KEGG" id="syc:syc0951_d"/>
<feature type="transmembrane region" description="Helical" evidence="7">
    <location>
        <begin position="150"/>
        <end position="173"/>
    </location>
</feature>
<dbReference type="Proteomes" id="UP000001175">
    <property type="component" value="Chromosome"/>
</dbReference>
<comment type="subcellular location">
    <subcellularLocation>
        <location evidence="1">Cell membrane</location>
        <topology evidence="1">Multi-pass membrane protein</topology>
    </subcellularLocation>
</comment>
<evidence type="ECO:0000256" key="1">
    <source>
        <dbReference type="ARBA" id="ARBA00004651"/>
    </source>
</evidence>
<keyword evidence="8" id="KW-0762">Sugar transport</keyword>
<dbReference type="InterPro" id="IPR036259">
    <property type="entry name" value="MFS_trans_sf"/>
</dbReference>
<dbReference type="PANTHER" id="PTHR11328:SF24">
    <property type="entry name" value="MAJOR FACILITATOR SUPERFAMILY (MFS) PROFILE DOMAIN-CONTAINING PROTEIN"/>
    <property type="match status" value="1"/>
</dbReference>
<dbReference type="RefSeq" id="WP_011243263.1">
    <property type="nucleotide sequence ID" value="NC_006576.1"/>
</dbReference>
<protein>
    <submittedName>
        <fullName evidence="8">Sugar transporter</fullName>
    </submittedName>
</protein>
<gene>
    <name evidence="8" type="primary">melB</name>
    <name evidence="8" type="ordered locus">syc0951_d</name>
</gene>
<feature type="transmembrane region" description="Helical" evidence="7">
    <location>
        <begin position="326"/>
        <end position="347"/>
    </location>
</feature>
<evidence type="ECO:0000256" key="7">
    <source>
        <dbReference type="SAM" id="Phobius"/>
    </source>
</evidence>
<dbReference type="GO" id="GO:0005886">
    <property type="term" value="C:plasma membrane"/>
    <property type="evidence" value="ECO:0007669"/>
    <property type="project" value="UniProtKB-SubCell"/>
</dbReference>
<dbReference type="InterPro" id="IPR039672">
    <property type="entry name" value="MFS_2"/>
</dbReference>
<reference evidence="8 9" key="1">
    <citation type="journal article" date="2007" name="Photosyn. Res.">
        <title>Complete nucleotide sequence of the freshwater unicellular cyanobacterium Synechococcus elongatus PCC 6301 chromosome: gene content and organization.</title>
        <authorList>
            <person name="Sugita C."/>
            <person name="Ogata K."/>
            <person name="Shikata M."/>
            <person name="Jikuya H."/>
            <person name="Takano J."/>
            <person name="Furumichi M."/>
            <person name="Kanehisa M."/>
            <person name="Omata T."/>
            <person name="Sugiura M."/>
            <person name="Sugita M."/>
        </authorList>
    </citation>
    <scope>NUCLEOTIDE SEQUENCE [LARGE SCALE GENOMIC DNA]</scope>
    <source>
        <strain evidence="9">ATCC 27144 / PCC 6301 / SAUG 1402/1</strain>
    </source>
</reference>
<feature type="transmembrane region" description="Helical" evidence="7">
    <location>
        <begin position="368"/>
        <end position="392"/>
    </location>
</feature>